<dbReference type="Pfam" id="PF22191">
    <property type="entry name" value="IBR_1"/>
    <property type="match status" value="1"/>
</dbReference>
<feature type="compositionally biased region" description="Acidic residues" evidence="7">
    <location>
        <begin position="86"/>
        <end position="96"/>
    </location>
</feature>
<sequence>MLALTGNSEPPQDLDMQPGTEPSPLPSSGTMPGTESPREERRRHHRRGLNFGQKTQTLAQQHNSGKDRDEEEADKAEEIAGVEAGSEAEESNETEDPEAVALYDCSICTGEFLLKDGIVSCAEHFICNDCVVQTFTLAAENPVSGLFPVKCCMKAPGSRRGPIVLRCRLVQHLLPPKVNEAYRRKEKEYYTPPTLKLYCVDCGSWLDPETFQNKRNYSWATCACGTSMCVGCKGAWQENHFCTNANDAKPDWLPPYSDDCRIKQCPDCRTPIEHWGACNHMTCESCRHQWCFICLLPWDGFHVDDGCPAYNDPDDGYDDEGYENNERGLHRDTGLNREGLNRKGSNLLPEQDDNIGFTHWDYDNDQDWDADENDVDHHAHHGDQYEWGAVHEPAPIVPIDPEEEAEREYRDDLEAAVPRGWDYNEPVPDEAHDLTFARIECGHNWSYRNTGNSCSVCNYTMPYFHFNCSTCGIIACDYCRSNWTLRVEYYEPEATSMVMVLEWAEQGEVPFKANKKAFWRAIQEADAVPVWSVSLMFQQYEKLLFEQQPFMYFDFGIKEMFDTIEQEMKEEEYVAEDNVGFPGNAMTFRLDTNRFAPLLW</sequence>
<evidence type="ECO:0000256" key="4">
    <source>
        <dbReference type="ARBA" id="ARBA00022771"/>
    </source>
</evidence>
<keyword evidence="2" id="KW-0479">Metal-binding</keyword>
<feature type="region of interest" description="Disordered" evidence="7">
    <location>
        <begin position="318"/>
        <end position="348"/>
    </location>
</feature>
<keyword evidence="10" id="KW-1185">Reference proteome</keyword>
<feature type="compositionally biased region" description="Polar residues" evidence="7">
    <location>
        <begin position="1"/>
        <end position="10"/>
    </location>
</feature>
<evidence type="ECO:0000256" key="1">
    <source>
        <dbReference type="ARBA" id="ARBA00022679"/>
    </source>
</evidence>
<dbReference type="SUPFAM" id="SSF57850">
    <property type="entry name" value="RING/U-box"/>
    <property type="match status" value="1"/>
</dbReference>
<evidence type="ECO:0000256" key="2">
    <source>
        <dbReference type="ARBA" id="ARBA00022723"/>
    </source>
</evidence>
<protein>
    <recommendedName>
        <fullName evidence="8">RING-type domain-containing protein</fullName>
    </recommendedName>
</protein>
<keyword evidence="3" id="KW-0677">Repeat</keyword>
<evidence type="ECO:0000313" key="10">
    <source>
        <dbReference type="Proteomes" id="UP001521785"/>
    </source>
</evidence>
<keyword evidence="6" id="KW-0862">Zinc</keyword>
<evidence type="ECO:0000313" key="9">
    <source>
        <dbReference type="EMBL" id="KAL1601525.1"/>
    </source>
</evidence>
<keyword evidence="1" id="KW-0808">Transferase</keyword>
<comment type="caution">
    <text evidence="9">The sequence shown here is derived from an EMBL/GenBank/DDBJ whole genome shotgun (WGS) entry which is preliminary data.</text>
</comment>
<dbReference type="CDD" id="cd20336">
    <property type="entry name" value="Rcat_RBR"/>
    <property type="match status" value="1"/>
</dbReference>
<evidence type="ECO:0000256" key="5">
    <source>
        <dbReference type="ARBA" id="ARBA00022786"/>
    </source>
</evidence>
<feature type="region of interest" description="Disordered" evidence="7">
    <location>
        <begin position="1"/>
        <end position="96"/>
    </location>
</feature>
<dbReference type="InterPro" id="IPR044066">
    <property type="entry name" value="TRIAD_supradom"/>
</dbReference>
<reference evidence="9 10" key="1">
    <citation type="submission" date="2024-02" db="EMBL/GenBank/DDBJ databases">
        <title>De novo assembly and annotation of 12 fungi associated with fruit tree decline syndrome in Ontario, Canada.</title>
        <authorList>
            <person name="Sulman M."/>
            <person name="Ellouze W."/>
            <person name="Ilyukhin E."/>
        </authorList>
    </citation>
    <scope>NUCLEOTIDE SEQUENCE [LARGE SCALE GENOMIC DNA]</scope>
    <source>
        <strain evidence="9 10">M42-189</strain>
    </source>
</reference>
<dbReference type="InterPro" id="IPR031127">
    <property type="entry name" value="E3_UB_ligase_RBR"/>
</dbReference>
<proteinExistence type="predicted"/>
<name>A0ABR3RAR0_9PLEO</name>
<gene>
    <name evidence="9" type="ORF">SLS60_006440</name>
</gene>
<evidence type="ECO:0000256" key="3">
    <source>
        <dbReference type="ARBA" id="ARBA00022737"/>
    </source>
</evidence>
<feature type="domain" description="RING-type" evidence="8">
    <location>
        <begin position="101"/>
        <end position="311"/>
    </location>
</feature>
<dbReference type="PANTHER" id="PTHR11685">
    <property type="entry name" value="RBR FAMILY RING FINGER AND IBR DOMAIN-CONTAINING"/>
    <property type="match status" value="1"/>
</dbReference>
<evidence type="ECO:0000256" key="7">
    <source>
        <dbReference type="SAM" id="MobiDB-lite"/>
    </source>
</evidence>
<organism evidence="9 10">
    <name type="scientific">Paraconiothyrium brasiliense</name>
    <dbReference type="NCBI Taxonomy" id="300254"/>
    <lineage>
        <taxon>Eukaryota</taxon>
        <taxon>Fungi</taxon>
        <taxon>Dikarya</taxon>
        <taxon>Ascomycota</taxon>
        <taxon>Pezizomycotina</taxon>
        <taxon>Dothideomycetes</taxon>
        <taxon>Pleosporomycetidae</taxon>
        <taxon>Pleosporales</taxon>
        <taxon>Massarineae</taxon>
        <taxon>Didymosphaeriaceae</taxon>
        <taxon>Paraconiothyrium</taxon>
    </lineage>
</organism>
<keyword evidence="4" id="KW-0863">Zinc-finger</keyword>
<dbReference type="Proteomes" id="UP001521785">
    <property type="component" value="Unassembled WGS sequence"/>
</dbReference>
<dbReference type="EMBL" id="JAKJXO020000008">
    <property type="protein sequence ID" value="KAL1601525.1"/>
    <property type="molecule type" value="Genomic_DNA"/>
</dbReference>
<feature type="compositionally biased region" description="Basic and acidic residues" evidence="7">
    <location>
        <begin position="324"/>
        <end position="341"/>
    </location>
</feature>
<evidence type="ECO:0000259" key="8">
    <source>
        <dbReference type="PROSITE" id="PS51873"/>
    </source>
</evidence>
<accession>A0ABR3RAR0</accession>
<feature type="compositionally biased region" description="Polar residues" evidence="7">
    <location>
        <begin position="52"/>
        <end position="63"/>
    </location>
</feature>
<evidence type="ECO:0000256" key="6">
    <source>
        <dbReference type="ARBA" id="ARBA00022833"/>
    </source>
</evidence>
<dbReference type="Gene3D" id="1.20.120.1750">
    <property type="match status" value="1"/>
</dbReference>
<keyword evidence="5" id="KW-0833">Ubl conjugation pathway</keyword>
<dbReference type="PROSITE" id="PS51873">
    <property type="entry name" value="TRIAD"/>
    <property type="match status" value="1"/>
</dbReference>